<name>A0ABS8Y7I8_DATST</name>
<gene>
    <name evidence="1" type="ORF">HAX54_038880</name>
</gene>
<proteinExistence type="predicted"/>
<keyword evidence="2" id="KW-1185">Reference proteome</keyword>
<evidence type="ECO:0000313" key="1">
    <source>
        <dbReference type="EMBL" id="MCE5167129.1"/>
    </source>
</evidence>
<dbReference type="Proteomes" id="UP000823775">
    <property type="component" value="Unassembled WGS sequence"/>
</dbReference>
<comment type="caution">
    <text evidence="1">The sequence shown here is derived from an EMBL/GenBank/DDBJ whole genome shotgun (WGS) entry which is preliminary data.</text>
</comment>
<evidence type="ECO:0000313" key="2">
    <source>
        <dbReference type="Proteomes" id="UP000823775"/>
    </source>
</evidence>
<reference evidence="1 2" key="1">
    <citation type="journal article" date="2021" name="BMC Genomics">
        <title>Datura genome reveals duplications of psychoactive alkaloid biosynthetic genes and high mutation rate following tissue culture.</title>
        <authorList>
            <person name="Rajewski A."/>
            <person name="Carter-House D."/>
            <person name="Stajich J."/>
            <person name="Litt A."/>
        </authorList>
    </citation>
    <scope>NUCLEOTIDE SEQUENCE [LARGE SCALE GENOMIC DNA]</scope>
    <source>
        <strain evidence="1">AR-01</strain>
    </source>
</reference>
<organism evidence="1 2">
    <name type="scientific">Datura stramonium</name>
    <name type="common">Jimsonweed</name>
    <name type="synonym">Common thornapple</name>
    <dbReference type="NCBI Taxonomy" id="4076"/>
    <lineage>
        <taxon>Eukaryota</taxon>
        <taxon>Viridiplantae</taxon>
        <taxon>Streptophyta</taxon>
        <taxon>Embryophyta</taxon>
        <taxon>Tracheophyta</taxon>
        <taxon>Spermatophyta</taxon>
        <taxon>Magnoliopsida</taxon>
        <taxon>eudicotyledons</taxon>
        <taxon>Gunneridae</taxon>
        <taxon>Pentapetalae</taxon>
        <taxon>asterids</taxon>
        <taxon>lamiids</taxon>
        <taxon>Solanales</taxon>
        <taxon>Solanaceae</taxon>
        <taxon>Solanoideae</taxon>
        <taxon>Datureae</taxon>
        <taxon>Datura</taxon>
    </lineage>
</organism>
<sequence length="110" mass="12532">KLSGPICKHQDQLNQMVNFKNYTSPSSKLKYLIIESNERPAMQTKLLVRTPLTGWYAGLPIGGSLYEEVIPEATELTGTDAKDQRYTPRVCEYLFAAFHYLQESQSDDSR</sequence>
<accession>A0ABS8Y7I8</accession>
<protein>
    <submittedName>
        <fullName evidence="1">Uncharacterized protein</fullName>
    </submittedName>
</protein>
<feature type="non-terminal residue" evidence="1">
    <location>
        <position position="1"/>
    </location>
</feature>
<dbReference type="EMBL" id="JACEIK010053397">
    <property type="protein sequence ID" value="MCE5167129.1"/>
    <property type="molecule type" value="Genomic_DNA"/>
</dbReference>
<feature type="non-terminal residue" evidence="1">
    <location>
        <position position="110"/>
    </location>
</feature>